<feature type="transmembrane region" description="Helical" evidence="9">
    <location>
        <begin position="69"/>
        <end position="90"/>
    </location>
</feature>
<evidence type="ECO:0000256" key="4">
    <source>
        <dbReference type="ARBA" id="ARBA00022692"/>
    </source>
</evidence>
<feature type="transmembrane region" description="Helical" evidence="9">
    <location>
        <begin position="102"/>
        <end position="127"/>
    </location>
</feature>
<dbReference type="InterPro" id="IPR001851">
    <property type="entry name" value="ABC_transp_permease"/>
</dbReference>
<dbReference type="CDD" id="cd06582">
    <property type="entry name" value="TM_PBP1_LivH_like"/>
    <property type="match status" value="1"/>
</dbReference>
<keyword evidence="6 9" id="KW-1133">Transmembrane helix</keyword>
<proteinExistence type="inferred from homology"/>
<keyword evidence="2" id="KW-0813">Transport</keyword>
<organism evidence="10 11">
    <name type="scientific">Rhodopila globiformis</name>
    <name type="common">Rhodopseudomonas globiformis</name>
    <dbReference type="NCBI Taxonomy" id="1071"/>
    <lineage>
        <taxon>Bacteria</taxon>
        <taxon>Pseudomonadati</taxon>
        <taxon>Pseudomonadota</taxon>
        <taxon>Alphaproteobacteria</taxon>
        <taxon>Acetobacterales</taxon>
        <taxon>Acetobacteraceae</taxon>
        <taxon>Rhodopila</taxon>
    </lineage>
</organism>
<keyword evidence="3" id="KW-1003">Cell membrane</keyword>
<comment type="similarity">
    <text evidence="8">Belongs to the binding-protein-dependent transport system permease family. LivHM subfamily.</text>
</comment>
<evidence type="ECO:0000313" key="11">
    <source>
        <dbReference type="Proteomes" id="UP000239724"/>
    </source>
</evidence>
<accession>A0A2S6N942</accession>
<dbReference type="GO" id="GO:0022857">
    <property type="term" value="F:transmembrane transporter activity"/>
    <property type="evidence" value="ECO:0007669"/>
    <property type="project" value="InterPro"/>
</dbReference>
<name>A0A2S6N942_RHOGL</name>
<evidence type="ECO:0000256" key="6">
    <source>
        <dbReference type="ARBA" id="ARBA00022989"/>
    </source>
</evidence>
<keyword evidence="7 9" id="KW-0472">Membrane</keyword>
<evidence type="ECO:0000313" key="10">
    <source>
        <dbReference type="EMBL" id="PPQ31130.1"/>
    </source>
</evidence>
<feature type="transmembrane region" description="Helical" evidence="9">
    <location>
        <begin position="38"/>
        <end position="57"/>
    </location>
</feature>
<evidence type="ECO:0000256" key="1">
    <source>
        <dbReference type="ARBA" id="ARBA00004651"/>
    </source>
</evidence>
<dbReference type="Pfam" id="PF02653">
    <property type="entry name" value="BPD_transp_2"/>
    <property type="match status" value="1"/>
</dbReference>
<feature type="transmembrane region" description="Helical" evidence="9">
    <location>
        <begin position="147"/>
        <end position="165"/>
    </location>
</feature>
<comment type="caution">
    <text evidence="10">The sequence shown here is derived from an EMBL/GenBank/DDBJ whole genome shotgun (WGS) entry which is preliminary data.</text>
</comment>
<feature type="transmembrane region" description="Helical" evidence="9">
    <location>
        <begin position="12"/>
        <end position="31"/>
    </location>
</feature>
<dbReference type="OrthoDB" id="9778908at2"/>
<dbReference type="EMBL" id="NHRY01000197">
    <property type="protein sequence ID" value="PPQ31130.1"/>
    <property type="molecule type" value="Genomic_DNA"/>
</dbReference>
<dbReference type="GO" id="GO:0006865">
    <property type="term" value="P:amino acid transport"/>
    <property type="evidence" value="ECO:0007669"/>
    <property type="project" value="UniProtKB-KW"/>
</dbReference>
<dbReference type="RefSeq" id="WP_104520192.1">
    <property type="nucleotide sequence ID" value="NZ_NHRY01000197.1"/>
</dbReference>
<evidence type="ECO:0000256" key="8">
    <source>
        <dbReference type="ARBA" id="ARBA00037998"/>
    </source>
</evidence>
<comment type="subcellular location">
    <subcellularLocation>
        <location evidence="1">Cell membrane</location>
        <topology evidence="1">Multi-pass membrane protein</topology>
    </subcellularLocation>
</comment>
<keyword evidence="11" id="KW-1185">Reference proteome</keyword>
<evidence type="ECO:0000256" key="3">
    <source>
        <dbReference type="ARBA" id="ARBA00022475"/>
    </source>
</evidence>
<dbReference type="GO" id="GO:0005886">
    <property type="term" value="C:plasma membrane"/>
    <property type="evidence" value="ECO:0007669"/>
    <property type="project" value="UniProtKB-SubCell"/>
</dbReference>
<dbReference type="AlphaFoldDB" id="A0A2S6N942"/>
<feature type="transmembrane region" description="Helical" evidence="9">
    <location>
        <begin position="197"/>
        <end position="219"/>
    </location>
</feature>
<dbReference type="InterPro" id="IPR052157">
    <property type="entry name" value="BCAA_transport_permease"/>
</dbReference>
<sequence>MDLSFDLLGNAIVSGLLLGGFYAAVSIGVSISFGMLDIVNIAHPAFILLGSYTAYIANSTFGFDPILTSIVLLPAFYLLGVAIYAVYDLSFERRGDASIRGLAFFFGLLFITEVALILVFGVDYRLVAAPYIGPSLHLGVIELPLRLLVPAVVSLALIGALQVFMSRTFTGRAIQAVAQDPVALRLMAANPSRIKRIAFGLSIATCSVAGAVLIIIQPVEPSIAGDYIGRIFAICVMGGLSSFSGTVVAAMVLGVVESLTTTLYGPSWSPAVAFGFLLLTLAVRPAGLFGRG</sequence>
<feature type="transmembrane region" description="Helical" evidence="9">
    <location>
        <begin position="231"/>
        <end position="256"/>
    </location>
</feature>
<reference evidence="10 11" key="1">
    <citation type="journal article" date="2018" name="Arch. Microbiol.">
        <title>New insights into the metabolic potential of the phototrophic purple bacterium Rhodopila globiformis DSM 161(T) from its draft genome sequence and evidence for a vanadium-dependent nitrogenase.</title>
        <authorList>
            <person name="Imhoff J.F."/>
            <person name="Rahn T."/>
            <person name="Kunzel S."/>
            <person name="Neulinger S.C."/>
        </authorList>
    </citation>
    <scope>NUCLEOTIDE SEQUENCE [LARGE SCALE GENOMIC DNA]</scope>
    <source>
        <strain evidence="10 11">DSM 161</strain>
    </source>
</reference>
<protein>
    <submittedName>
        <fullName evidence="10">Branched-chain amino acid ABC transporter permease</fullName>
    </submittedName>
</protein>
<feature type="transmembrane region" description="Helical" evidence="9">
    <location>
        <begin position="268"/>
        <end position="287"/>
    </location>
</feature>
<dbReference type="PANTHER" id="PTHR11795:SF445">
    <property type="entry name" value="AMINO ACID ABC TRANSPORTER PERMEASE PROTEIN"/>
    <property type="match status" value="1"/>
</dbReference>
<dbReference type="PANTHER" id="PTHR11795">
    <property type="entry name" value="BRANCHED-CHAIN AMINO ACID TRANSPORT SYSTEM PERMEASE PROTEIN LIVH"/>
    <property type="match status" value="1"/>
</dbReference>
<dbReference type="Proteomes" id="UP000239724">
    <property type="component" value="Unassembled WGS sequence"/>
</dbReference>
<evidence type="ECO:0000256" key="9">
    <source>
        <dbReference type="SAM" id="Phobius"/>
    </source>
</evidence>
<keyword evidence="4 9" id="KW-0812">Transmembrane</keyword>
<gene>
    <name evidence="10" type="ORF">CCS01_17910</name>
</gene>
<evidence type="ECO:0000256" key="2">
    <source>
        <dbReference type="ARBA" id="ARBA00022448"/>
    </source>
</evidence>
<evidence type="ECO:0000256" key="7">
    <source>
        <dbReference type="ARBA" id="ARBA00023136"/>
    </source>
</evidence>
<keyword evidence="5" id="KW-0029">Amino-acid transport</keyword>
<evidence type="ECO:0000256" key="5">
    <source>
        <dbReference type="ARBA" id="ARBA00022970"/>
    </source>
</evidence>